<dbReference type="EMBL" id="JBHMEZ010000012">
    <property type="protein sequence ID" value="MFB9054248.1"/>
    <property type="molecule type" value="Genomic_DNA"/>
</dbReference>
<sequence>MKILKYHIVAIALLSCTVGMAQQLPQFTQYMYNTISINPAYTGSRETLSVVGLHRSQWVGIDGAPTTQTLSVHSPLSNEKMAIGGSFIHDELGAENFNYLYGSFSYTIKTGENSKLAFGINAGFTQYSLDQDFRLQNPNDPIIYGIEDRWDPNIGAGLYWHSTRWYLGLSTPRILNNDHATNEYEALERVSYYLTGGYVFNLGSYTKLKPSFLVKGTNGAPLSYDLSANFLFYDKFWIGAGFRHNSGVNGNQTNGVADYQFKGTNAIGGMIDFQVSKQIRIGYTYESPINSEIKHYQSGTHEIMLMFELFKERRIKSPRYF</sequence>
<gene>
    <name evidence="2" type="ORF">ACFFVB_14265</name>
</gene>
<feature type="signal peptide" evidence="1">
    <location>
        <begin position="1"/>
        <end position="21"/>
    </location>
</feature>
<name>A0ABV5F533_9FLAO</name>
<feature type="chain" id="PRO_5046279055" evidence="1">
    <location>
        <begin position="22"/>
        <end position="321"/>
    </location>
</feature>
<evidence type="ECO:0000313" key="3">
    <source>
        <dbReference type="Proteomes" id="UP001589605"/>
    </source>
</evidence>
<comment type="caution">
    <text evidence="2">The sequence shown here is derived from an EMBL/GenBank/DDBJ whole genome shotgun (WGS) entry which is preliminary data.</text>
</comment>
<dbReference type="NCBIfam" id="TIGR03519">
    <property type="entry name" value="T9SS_PorP_fam"/>
    <property type="match status" value="1"/>
</dbReference>
<accession>A0ABV5F533</accession>
<reference evidence="2 3" key="1">
    <citation type="submission" date="2024-09" db="EMBL/GenBank/DDBJ databases">
        <authorList>
            <person name="Sun Q."/>
            <person name="Mori K."/>
        </authorList>
    </citation>
    <scope>NUCLEOTIDE SEQUENCE [LARGE SCALE GENOMIC DNA]</scope>
    <source>
        <strain evidence="2 3">CECT 8286</strain>
    </source>
</reference>
<protein>
    <submittedName>
        <fullName evidence="2">Type IX secretion system membrane protein PorP/SprF</fullName>
    </submittedName>
</protein>
<dbReference type="PROSITE" id="PS51257">
    <property type="entry name" value="PROKAR_LIPOPROTEIN"/>
    <property type="match status" value="1"/>
</dbReference>
<evidence type="ECO:0000313" key="2">
    <source>
        <dbReference type="EMBL" id="MFB9054248.1"/>
    </source>
</evidence>
<dbReference type="Pfam" id="PF11751">
    <property type="entry name" value="PorP_SprF"/>
    <property type="match status" value="1"/>
</dbReference>
<dbReference type="InterPro" id="IPR019861">
    <property type="entry name" value="PorP/SprF_Bacteroidetes"/>
</dbReference>
<keyword evidence="1" id="KW-0732">Signal</keyword>
<evidence type="ECO:0000256" key="1">
    <source>
        <dbReference type="SAM" id="SignalP"/>
    </source>
</evidence>
<keyword evidence="3" id="KW-1185">Reference proteome</keyword>
<dbReference type="Proteomes" id="UP001589605">
    <property type="component" value="Unassembled WGS sequence"/>
</dbReference>
<proteinExistence type="predicted"/>
<organism evidence="2 3">
    <name type="scientific">Formosa undariae</name>
    <dbReference type="NCBI Taxonomy" id="1325436"/>
    <lineage>
        <taxon>Bacteria</taxon>
        <taxon>Pseudomonadati</taxon>
        <taxon>Bacteroidota</taxon>
        <taxon>Flavobacteriia</taxon>
        <taxon>Flavobacteriales</taxon>
        <taxon>Flavobacteriaceae</taxon>
        <taxon>Formosa</taxon>
    </lineage>
</organism>
<dbReference type="RefSeq" id="WP_382383747.1">
    <property type="nucleotide sequence ID" value="NZ_JBHMEZ010000012.1"/>
</dbReference>